<gene>
    <name evidence="1" type="ORF">FRACYDRAFT_250649</name>
</gene>
<organism evidence="1 2">
    <name type="scientific">Fragilariopsis cylindrus CCMP1102</name>
    <dbReference type="NCBI Taxonomy" id="635003"/>
    <lineage>
        <taxon>Eukaryota</taxon>
        <taxon>Sar</taxon>
        <taxon>Stramenopiles</taxon>
        <taxon>Ochrophyta</taxon>
        <taxon>Bacillariophyta</taxon>
        <taxon>Bacillariophyceae</taxon>
        <taxon>Bacillariophycidae</taxon>
        <taxon>Bacillariales</taxon>
        <taxon>Bacillariaceae</taxon>
        <taxon>Fragilariopsis</taxon>
    </lineage>
</organism>
<sequence length="388" mass="44109">MNLTEATTTTETNNNSNLIRKSIALNHAGIYCMESNNTVEAIKLFTVAFKTHLDLVTKKNFRSSSRSLVPSGTTGTIDQNQPSHLVRSVSASSPSSSSTVNFDLSSLSLRQQLRLKRSINVDDFFVSLPEQYLYHTTSSCNWTAYRDLIRIPPIEELPLTLSFAWEVEEEEANHGKNDDDDCSNPREEKERFLGFILTSYAFNLALAHHQRGYELSLFDTSDDSRLIQQYSFNRAGRLYELTMNLEKIRSNAAIILEDEQIQRGEAPSEERLHSSVITDPNLSSKSTWFSPRIVLACINNLAQVHFLLNDSIQSQRCYRQLRSTVANLNQRRQVNGDRGEGYLQFYWTCAYRGLLQHHFLPSTTISSPIEVTDTWSVFEACLPFPSLA</sequence>
<keyword evidence="2" id="KW-1185">Reference proteome</keyword>
<reference evidence="1 2" key="1">
    <citation type="submission" date="2016-09" db="EMBL/GenBank/DDBJ databases">
        <title>Extensive genetic diversity and differential bi-allelic expression allows diatom success in the polar Southern Ocean.</title>
        <authorList>
            <consortium name="DOE Joint Genome Institute"/>
            <person name="Mock T."/>
            <person name="Otillar R.P."/>
            <person name="Strauss J."/>
            <person name="Dupont C."/>
            <person name="Frickenhaus S."/>
            <person name="Maumus F."/>
            <person name="Mcmullan M."/>
            <person name="Sanges R."/>
            <person name="Schmutz J."/>
            <person name="Toseland A."/>
            <person name="Valas R."/>
            <person name="Veluchamy A."/>
            <person name="Ward B.J."/>
            <person name="Allen A."/>
            <person name="Barry K."/>
            <person name="Falciatore A."/>
            <person name="Ferrante M."/>
            <person name="Fortunato A.E."/>
            <person name="Gloeckner G."/>
            <person name="Gruber A."/>
            <person name="Hipkin R."/>
            <person name="Janech M."/>
            <person name="Kroth P."/>
            <person name="Leese F."/>
            <person name="Lindquist E."/>
            <person name="Lyon B.R."/>
            <person name="Martin J."/>
            <person name="Mayer C."/>
            <person name="Parker M."/>
            <person name="Quesneville H."/>
            <person name="Raymond J."/>
            <person name="Uhlig C."/>
            <person name="Valentin K.U."/>
            <person name="Worden A.Z."/>
            <person name="Armbrust E.V."/>
            <person name="Bowler C."/>
            <person name="Green B."/>
            <person name="Moulton V."/>
            <person name="Van Oosterhout C."/>
            <person name="Grigoriev I."/>
        </authorList>
    </citation>
    <scope>NUCLEOTIDE SEQUENCE [LARGE SCALE GENOMIC DNA]</scope>
    <source>
        <strain evidence="1 2">CCMP1102</strain>
    </source>
</reference>
<name>A0A1E7ENV3_9STRA</name>
<evidence type="ECO:0000313" key="1">
    <source>
        <dbReference type="EMBL" id="OEU07630.1"/>
    </source>
</evidence>
<dbReference type="EMBL" id="KV784384">
    <property type="protein sequence ID" value="OEU07630.1"/>
    <property type="molecule type" value="Genomic_DNA"/>
</dbReference>
<proteinExistence type="predicted"/>
<accession>A0A1E7ENV3</accession>
<dbReference type="InParanoid" id="A0A1E7ENV3"/>
<protein>
    <submittedName>
        <fullName evidence="1">Uncharacterized protein</fullName>
    </submittedName>
</protein>
<dbReference type="KEGG" id="fcy:FRACYDRAFT_250649"/>
<dbReference type="Proteomes" id="UP000095751">
    <property type="component" value="Unassembled WGS sequence"/>
</dbReference>
<dbReference type="AlphaFoldDB" id="A0A1E7ENV3"/>
<dbReference type="OrthoDB" id="56912at2759"/>
<evidence type="ECO:0000313" key="2">
    <source>
        <dbReference type="Proteomes" id="UP000095751"/>
    </source>
</evidence>